<evidence type="ECO:0000313" key="3">
    <source>
        <dbReference type="Proteomes" id="UP000325849"/>
    </source>
</evidence>
<dbReference type="RefSeq" id="WP_152888501.1">
    <property type="nucleotide sequence ID" value="NZ_VJZD01000055.1"/>
</dbReference>
<evidence type="ECO:0000256" key="1">
    <source>
        <dbReference type="SAM" id="MobiDB-lite"/>
    </source>
</evidence>
<reference evidence="2 3" key="1">
    <citation type="submission" date="2019-07" db="EMBL/GenBank/DDBJ databases">
        <title>New species of Amycolatopsis and Streptomyces.</title>
        <authorList>
            <person name="Duangmal K."/>
            <person name="Teo W.F.A."/>
            <person name="Lipun K."/>
        </authorList>
    </citation>
    <scope>NUCLEOTIDE SEQUENCE [LARGE SCALE GENOMIC DNA]</scope>
    <source>
        <strain evidence="2 3">NBRC 109810</strain>
    </source>
</reference>
<comment type="caution">
    <text evidence="2">The sequence shown here is derived from an EMBL/GenBank/DDBJ whole genome shotgun (WGS) entry which is preliminary data.</text>
</comment>
<sequence length="155" mass="16567">MSRNAAVTSAGWGYGRGVVFGGFGGAVVPGAEDAVGYVFAWLVREACDPAGPGDGVAARLHELVSSRLGPDSALERAREEAREGRAEPSQHTRRRLAQSLEEAAGQDEEFAAELDRLVKQMQHPHGPAGECRQSPLPSPPWSGNAEIAHWHNYGE</sequence>
<accession>A0A5N8VDA0</accession>
<feature type="region of interest" description="Disordered" evidence="1">
    <location>
        <begin position="68"/>
        <end position="155"/>
    </location>
</feature>
<gene>
    <name evidence="2" type="ORF">FNH09_16365</name>
</gene>
<proteinExistence type="predicted"/>
<dbReference type="OrthoDB" id="4231283at2"/>
<feature type="compositionally biased region" description="Basic and acidic residues" evidence="1">
    <location>
        <begin position="73"/>
        <end position="90"/>
    </location>
</feature>
<organism evidence="2 3">
    <name type="scientific">Streptomyces adustus</name>
    <dbReference type="NCBI Taxonomy" id="1609272"/>
    <lineage>
        <taxon>Bacteria</taxon>
        <taxon>Bacillati</taxon>
        <taxon>Actinomycetota</taxon>
        <taxon>Actinomycetes</taxon>
        <taxon>Kitasatosporales</taxon>
        <taxon>Streptomycetaceae</taxon>
        <taxon>Streptomyces</taxon>
    </lineage>
</organism>
<dbReference type="AlphaFoldDB" id="A0A5N8VDA0"/>
<dbReference type="EMBL" id="VJZD01000055">
    <property type="protein sequence ID" value="MPY32786.1"/>
    <property type="molecule type" value="Genomic_DNA"/>
</dbReference>
<keyword evidence="3" id="KW-1185">Reference proteome</keyword>
<name>A0A5N8VDA0_9ACTN</name>
<dbReference type="Proteomes" id="UP000325849">
    <property type="component" value="Unassembled WGS sequence"/>
</dbReference>
<protein>
    <submittedName>
        <fullName evidence="2">Uncharacterized protein</fullName>
    </submittedName>
</protein>
<evidence type="ECO:0000313" key="2">
    <source>
        <dbReference type="EMBL" id="MPY32786.1"/>
    </source>
</evidence>